<dbReference type="RefSeq" id="XP_026277348.1">
    <property type="nucleotide sequence ID" value="XM_026421563.2"/>
</dbReference>
<reference evidence="3" key="1">
    <citation type="submission" date="2025-08" db="UniProtKB">
        <authorList>
            <consortium name="RefSeq"/>
        </authorList>
    </citation>
    <scope>IDENTIFICATION</scope>
    <source>
        <tissue evidence="3">Whole organism</tissue>
    </source>
</reference>
<name>A0A6J1S9P8_FRAOC</name>
<gene>
    <name evidence="3" type="primary">LOC113205805</name>
</gene>
<dbReference type="GeneID" id="113205805"/>
<dbReference type="InterPro" id="IPR039986">
    <property type="entry name" value="CFAP210"/>
</dbReference>
<feature type="coiled-coil region" evidence="1">
    <location>
        <begin position="83"/>
        <end position="132"/>
    </location>
</feature>
<protein>
    <submittedName>
        <fullName evidence="3">Cilia- and flagella- associated protein 210-like isoform X1</fullName>
    </submittedName>
</protein>
<feature type="coiled-coil region" evidence="1">
    <location>
        <begin position="159"/>
        <end position="390"/>
    </location>
</feature>
<accession>A0A6J1S9P8</accession>
<dbReference type="OrthoDB" id="331765at2759"/>
<dbReference type="Proteomes" id="UP000504606">
    <property type="component" value="Unplaced"/>
</dbReference>
<evidence type="ECO:0000256" key="1">
    <source>
        <dbReference type="SAM" id="Coils"/>
    </source>
</evidence>
<organism evidence="2 3">
    <name type="scientific">Frankliniella occidentalis</name>
    <name type="common">Western flower thrips</name>
    <name type="synonym">Euthrips occidentalis</name>
    <dbReference type="NCBI Taxonomy" id="133901"/>
    <lineage>
        <taxon>Eukaryota</taxon>
        <taxon>Metazoa</taxon>
        <taxon>Ecdysozoa</taxon>
        <taxon>Arthropoda</taxon>
        <taxon>Hexapoda</taxon>
        <taxon>Insecta</taxon>
        <taxon>Pterygota</taxon>
        <taxon>Neoptera</taxon>
        <taxon>Paraneoptera</taxon>
        <taxon>Thysanoptera</taxon>
        <taxon>Terebrantia</taxon>
        <taxon>Thripoidea</taxon>
        <taxon>Thripidae</taxon>
        <taxon>Frankliniella</taxon>
    </lineage>
</organism>
<evidence type="ECO:0000313" key="2">
    <source>
        <dbReference type="Proteomes" id="UP000504606"/>
    </source>
</evidence>
<dbReference type="AlphaFoldDB" id="A0A6J1S9P8"/>
<evidence type="ECO:0000313" key="3">
    <source>
        <dbReference type="RefSeq" id="XP_026277348.1"/>
    </source>
</evidence>
<keyword evidence="1" id="KW-0175">Coiled coil</keyword>
<keyword evidence="2" id="KW-1185">Reference proteome</keyword>
<proteinExistence type="predicted"/>
<sequence length="552" mass="66205">MSVVPRVRHVSLAVQADPGQGAGSAGQGRGRTVKAIVLPRQELDRIKAHSRWLSDQARDGQLRHAQMQRMKDASEGLVKNWRNTVLNKQKERLERRHKRIKDEDDRKNAIHQASLQEAAEERRKRIEEAKRMLLFEKDDIHQVNSSFVFSEILHERSKQIEFNEHLKKIEEDAKKAKAEQIKCDVEAYHEEELKRKERQHVEKMERKAENIKMMKEKAEREALLLAGEKAYEQQDIAEMEKEIKQVQENIEREISRKKELVKKNALESIEMSKERKRIQKQEEEDEEKVIQIYLKIKQRMECMRKKREAEAKQAKLEHQERIRAIIAESLKEKEDDIEGMIAKALKEKDEREAKILQKRKNYEAKLLKERQEYNAQVKEQKMKDEKEEKELKQWILMQGLRRDEIDKLHEMKRKESEWATKMVVREGYNKQIEEHREIKNKQCADNRQRHEALLGQIKREDEDFFDYAEEVLNECKIGGRPLYPIKKTIHEYRKKHGIINREKYEKWAKEMAEQERRYQEEDEAYNRQLSITDETPQLCRQLFPPLLKKCPL</sequence>
<dbReference type="PANTHER" id="PTHR28663">
    <property type="entry name" value="COILED-COIL DOMAIN-CONTAINING PROTEIN 173"/>
    <property type="match status" value="1"/>
</dbReference>
<dbReference type="GO" id="GO:0005879">
    <property type="term" value="C:axonemal microtubule"/>
    <property type="evidence" value="ECO:0007669"/>
    <property type="project" value="TreeGrafter"/>
</dbReference>
<dbReference type="PANTHER" id="PTHR28663:SF1">
    <property type="entry name" value="CILIA- AND FLAGELLA- ASSOCIATED PROTEIN 210"/>
    <property type="match status" value="1"/>
</dbReference>
<dbReference type="KEGG" id="foc:113205805"/>